<dbReference type="InterPro" id="IPR041457">
    <property type="entry name" value="CxC2_KDZ-assoc"/>
</dbReference>
<dbReference type="AlphaFoldDB" id="A0AAD4BKW9"/>
<sequence length="267" mass="30532">MDWILLRGFFLEPYCLMTQKGQYGAASQAWREFLPSANGVHFINVNYYHCPGSLLVHQQLLRGRLFPVTLQRPSTAFTFHMLDDFIWDNLECVPSLIREKNRYRELLRVAQKWQLLKLLKLNGFGHRSCTPQKGELALFCPACPQPGVNCNPSQNELSEPKYSQTFIMDGNFKAKHMHEKCPDNQIWLMDGHGFMVTRSEYQAYLKGTHHAHEINLQQSSGCQPGQYKQAEESLNQQESAVQLVSGMAVSSPILLLTSKRESGREPS</sequence>
<comment type="caution">
    <text evidence="2">The sequence shown here is derived from an EMBL/GenBank/DDBJ whole genome shotgun (WGS) entry which is preliminary data.</text>
</comment>
<organism evidence="2 3">
    <name type="scientific">Boletus edulis BED1</name>
    <dbReference type="NCBI Taxonomy" id="1328754"/>
    <lineage>
        <taxon>Eukaryota</taxon>
        <taxon>Fungi</taxon>
        <taxon>Dikarya</taxon>
        <taxon>Basidiomycota</taxon>
        <taxon>Agaricomycotina</taxon>
        <taxon>Agaricomycetes</taxon>
        <taxon>Agaricomycetidae</taxon>
        <taxon>Boletales</taxon>
        <taxon>Boletineae</taxon>
        <taxon>Boletaceae</taxon>
        <taxon>Boletoideae</taxon>
        <taxon>Boletus</taxon>
    </lineage>
</organism>
<dbReference type="Proteomes" id="UP001194468">
    <property type="component" value="Unassembled WGS sequence"/>
</dbReference>
<name>A0AAD4BKW9_BOLED</name>
<dbReference type="Pfam" id="PF18803">
    <property type="entry name" value="CxC2"/>
    <property type="match status" value="1"/>
</dbReference>
<evidence type="ECO:0000313" key="3">
    <source>
        <dbReference type="Proteomes" id="UP001194468"/>
    </source>
</evidence>
<feature type="domain" description="CxC2-like cysteine cluster KDZ transposase-associated" evidence="1">
    <location>
        <begin position="37"/>
        <end position="92"/>
    </location>
</feature>
<evidence type="ECO:0000313" key="2">
    <source>
        <dbReference type="EMBL" id="KAF8433100.1"/>
    </source>
</evidence>
<dbReference type="EMBL" id="WHUW01000036">
    <property type="protein sequence ID" value="KAF8433100.1"/>
    <property type="molecule type" value="Genomic_DNA"/>
</dbReference>
<gene>
    <name evidence="2" type="ORF">L210DRAFT_3507212</name>
</gene>
<reference evidence="2" key="2">
    <citation type="journal article" date="2020" name="Nat. Commun.">
        <title>Large-scale genome sequencing of mycorrhizal fungi provides insights into the early evolution of symbiotic traits.</title>
        <authorList>
            <person name="Miyauchi S."/>
            <person name="Kiss E."/>
            <person name="Kuo A."/>
            <person name="Drula E."/>
            <person name="Kohler A."/>
            <person name="Sanchez-Garcia M."/>
            <person name="Morin E."/>
            <person name="Andreopoulos B."/>
            <person name="Barry K.W."/>
            <person name="Bonito G."/>
            <person name="Buee M."/>
            <person name="Carver A."/>
            <person name="Chen C."/>
            <person name="Cichocki N."/>
            <person name="Clum A."/>
            <person name="Culley D."/>
            <person name="Crous P.W."/>
            <person name="Fauchery L."/>
            <person name="Girlanda M."/>
            <person name="Hayes R.D."/>
            <person name="Keri Z."/>
            <person name="LaButti K."/>
            <person name="Lipzen A."/>
            <person name="Lombard V."/>
            <person name="Magnuson J."/>
            <person name="Maillard F."/>
            <person name="Murat C."/>
            <person name="Nolan M."/>
            <person name="Ohm R.A."/>
            <person name="Pangilinan J."/>
            <person name="Pereira M.F."/>
            <person name="Perotto S."/>
            <person name="Peter M."/>
            <person name="Pfister S."/>
            <person name="Riley R."/>
            <person name="Sitrit Y."/>
            <person name="Stielow J.B."/>
            <person name="Szollosi G."/>
            <person name="Zifcakova L."/>
            <person name="Stursova M."/>
            <person name="Spatafora J.W."/>
            <person name="Tedersoo L."/>
            <person name="Vaario L.M."/>
            <person name="Yamada A."/>
            <person name="Yan M."/>
            <person name="Wang P."/>
            <person name="Xu J."/>
            <person name="Bruns T."/>
            <person name="Baldrian P."/>
            <person name="Vilgalys R."/>
            <person name="Dunand C."/>
            <person name="Henrissat B."/>
            <person name="Grigoriev I.V."/>
            <person name="Hibbett D."/>
            <person name="Nagy L.G."/>
            <person name="Martin F.M."/>
        </authorList>
    </citation>
    <scope>NUCLEOTIDE SEQUENCE</scope>
    <source>
        <strain evidence="2">BED1</strain>
    </source>
</reference>
<proteinExistence type="predicted"/>
<protein>
    <recommendedName>
        <fullName evidence="1">CxC2-like cysteine cluster KDZ transposase-associated domain-containing protein</fullName>
    </recommendedName>
</protein>
<keyword evidence="3" id="KW-1185">Reference proteome</keyword>
<reference evidence="2" key="1">
    <citation type="submission" date="2019-10" db="EMBL/GenBank/DDBJ databases">
        <authorList>
            <consortium name="DOE Joint Genome Institute"/>
            <person name="Kuo A."/>
            <person name="Miyauchi S."/>
            <person name="Kiss E."/>
            <person name="Drula E."/>
            <person name="Kohler A."/>
            <person name="Sanchez-Garcia M."/>
            <person name="Andreopoulos B."/>
            <person name="Barry K.W."/>
            <person name="Bonito G."/>
            <person name="Buee M."/>
            <person name="Carver A."/>
            <person name="Chen C."/>
            <person name="Cichocki N."/>
            <person name="Clum A."/>
            <person name="Culley D."/>
            <person name="Crous P.W."/>
            <person name="Fauchery L."/>
            <person name="Girlanda M."/>
            <person name="Hayes R."/>
            <person name="Keri Z."/>
            <person name="LaButti K."/>
            <person name="Lipzen A."/>
            <person name="Lombard V."/>
            <person name="Magnuson J."/>
            <person name="Maillard F."/>
            <person name="Morin E."/>
            <person name="Murat C."/>
            <person name="Nolan M."/>
            <person name="Ohm R."/>
            <person name="Pangilinan J."/>
            <person name="Pereira M."/>
            <person name="Perotto S."/>
            <person name="Peter M."/>
            <person name="Riley R."/>
            <person name="Sitrit Y."/>
            <person name="Stielow B."/>
            <person name="Szollosi G."/>
            <person name="Zifcakova L."/>
            <person name="Stursova M."/>
            <person name="Spatafora J.W."/>
            <person name="Tedersoo L."/>
            <person name="Vaario L.-M."/>
            <person name="Yamada A."/>
            <person name="Yan M."/>
            <person name="Wang P."/>
            <person name="Xu J."/>
            <person name="Bruns T."/>
            <person name="Baldrian P."/>
            <person name="Vilgalys R."/>
            <person name="Henrissat B."/>
            <person name="Grigoriev I.V."/>
            <person name="Hibbett D."/>
            <person name="Nagy L.G."/>
            <person name="Martin F.M."/>
        </authorList>
    </citation>
    <scope>NUCLEOTIDE SEQUENCE</scope>
    <source>
        <strain evidence="2">BED1</strain>
    </source>
</reference>
<evidence type="ECO:0000259" key="1">
    <source>
        <dbReference type="Pfam" id="PF18803"/>
    </source>
</evidence>
<accession>A0AAD4BKW9</accession>